<evidence type="ECO:0000313" key="1">
    <source>
        <dbReference type="EMBL" id="CAG7645770.1"/>
    </source>
</evidence>
<sequence>MIALELLDPRNDFIFKRIFGSESNKDVLLAFLNSTFLEAGEPPLTEIILMNPYTDKDAPKDKQSILDIKAKTAEGNLINIEMQLFNPYHMEKRTLFYWSNMYFHQMKEGSNYGELKKCVTINILNYSCLPNDRYHNVFHLREDHTLIPLLDDIEVHVMELPKLDTNQVPVSGGLVNWLLFLKGVEPKHWEVLTVNEPMLKKAMTTLEFLSQDAQTRMEYEARLKYLRDEASRIEGAKAEGVAEGMAEGILQEKRQTARRLLARGYDVSTVADMTELSEEAIRALMQEN</sequence>
<dbReference type="Pfam" id="PF12784">
    <property type="entry name" value="PDDEXK_2"/>
    <property type="match status" value="1"/>
</dbReference>
<dbReference type="PANTHER" id="PTHR41317">
    <property type="entry name" value="PD-(D_E)XK NUCLEASE FAMILY TRANSPOSASE"/>
    <property type="match status" value="1"/>
</dbReference>
<dbReference type="AlphaFoldDB" id="A0A916K926"/>
<organism evidence="1 2">
    <name type="scientific">Paenibacillus solanacearum</name>
    <dbReference type="NCBI Taxonomy" id="2048548"/>
    <lineage>
        <taxon>Bacteria</taxon>
        <taxon>Bacillati</taxon>
        <taxon>Bacillota</taxon>
        <taxon>Bacilli</taxon>
        <taxon>Bacillales</taxon>
        <taxon>Paenibacillaceae</taxon>
        <taxon>Paenibacillus</taxon>
    </lineage>
</organism>
<proteinExistence type="predicted"/>
<name>A0A916K926_9BACL</name>
<dbReference type="EMBL" id="CAJVAS010000032">
    <property type="protein sequence ID" value="CAG7645770.1"/>
    <property type="molecule type" value="Genomic_DNA"/>
</dbReference>
<dbReference type="NCBIfam" id="TIGR01784">
    <property type="entry name" value="T_den_put_tspse"/>
    <property type="match status" value="1"/>
</dbReference>
<reference evidence="1" key="1">
    <citation type="submission" date="2021-06" db="EMBL/GenBank/DDBJ databases">
        <authorList>
            <person name="Criscuolo A."/>
        </authorList>
    </citation>
    <scope>NUCLEOTIDE SEQUENCE</scope>
    <source>
        <strain evidence="1">CIP111600</strain>
    </source>
</reference>
<dbReference type="InterPro" id="IPR010106">
    <property type="entry name" value="RpnA"/>
</dbReference>
<dbReference type="PANTHER" id="PTHR41317:SF1">
    <property type="entry name" value="PD-(D_E)XK NUCLEASE FAMILY TRANSPOSASE"/>
    <property type="match status" value="1"/>
</dbReference>
<gene>
    <name evidence="1" type="ORF">PAESOLCIP111_05018</name>
</gene>
<evidence type="ECO:0000313" key="2">
    <source>
        <dbReference type="Proteomes" id="UP000693672"/>
    </source>
</evidence>
<accession>A0A916K926</accession>
<keyword evidence="2" id="KW-1185">Reference proteome</keyword>
<evidence type="ECO:0008006" key="3">
    <source>
        <dbReference type="Google" id="ProtNLM"/>
    </source>
</evidence>
<dbReference type="Proteomes" id="UP000693672">
    <property type="component" value="Unassembled WGS sequence"/>
</dbReference>
<dbReference type="RefSeq" id="WP_218094732.1">
    <property type="nucleotide sequence ID" value="NZ_CAJVAS010000032.1"/>
</dbReference>
<protein>
    <recommendedName>
        <fullName evidence="3">Rpn family recombination-promoting nuclease/putative transposase</fullName>
    </recommendedName>
</protein>
<comment type="caution">
    <text evidence="1">The sequence shown here is derived from an EMBL/GenBank/DDBJ whole genome shotgun (WGS) entry which is preliminary data.</text>
</comment>